<feature type="transmembrane region" description="Helical" evidence="2">
    <location>
        <begin position="54"/>
        <end position="76"/>
    </location>
</feature>
<feature type="region of interest" description="Disordered" evidence="1">
    <location>
        <begin position="152"/>
        <end position="190"/>
    </location>
</feature>
<dbReference type="Pfam" id="PF16015">
    <property type="entry name" value="Promethin"/>
    <property type="match status" value="1"/>
</dbReference>
<dbReference type="InParanoid" id="A0A0D0D9C6"/>
<dbReference type="AlphaFoldDB" id="A0A0D0D9C6"/>
<feature type="compositionally biased region" description="Basic and acidic residues" evidence="1">
    <location>
        <begin position="172"/>
        <end position="190"/>
    </location>
</feature>
<dbReference type="HOGENOM" id="CLU_107238_0_0_1"/>
<dbReference type="OrthoDB" id="3159957at2759"/>
<dbReference type="STRING" id="930991.A0A0D0D9C6"/>
<keyword evidence="2" id="KW-0812">Transmembrane</keyword>
<evidence type="ECO:0000256" key="2">
    <source>
        <dbReference type="SAM" id="Phobius"/>
    </source>
</evidence>
<keyword evidence="2" id="KW-1133">Transmembrane helix</keyword>
<name>A0A0D0D9C6_9AGAM</name>
<reference evidence="3 4" key="1">
    <citation type="submission" date="2014-04" db="EMBL/GenBank/DDBJ databases">
        <authorList>
            <consortium name="DOE Joint Genome Institute"/>
            <person name="Kuo A."/>
            <person name="Kohler A."/>
            <person name="Jargeat P."/>
            <person name="Nagy L.G."/>
            <person name="Floudas D."/>
            <person name="Copeland A."/>
            <person name="Barry K.W."/>
            <person name="Cichocki N."/>
            <person name="Veneault-Fourrey C."/>
            <person name="LaButti K."/>
            <person name="Lindquist E.A."/>
            <person name="Lipzen A."/>
            <person name="Lundell T."/>
            <person name="Morin E."/>
            <person name="Murat C."/>
            <person name="Sun H."/>
            <person name="Tunlid A."/>
            <person name="Henrissat B."/>
            <person name="Grigoriev I.V."/>
            <person name="Hibbett D.S."/>
            <person name="Martin F."/>
            <person name="Nordberg H.P."/>
            <person name="Cantor M.N."/>
            <person name="Hua S.X."/>
        </authorList>
    </citation>
    <scope>NUCLEOTIDE SEQUENCE [LARGE SCALE GENOMIC DNA]</scope>
    <source>
        <strain evidence="3 4">Ve08.2h10</strain>
    </source>
</reference>
<gene>
    <name evidence="3" type="ORF">PAXRUDRAFT_828787</name>
</gene>
<proteinExistence type="predicted"/>
<evidence type="ECO:0000256" key="1">
    <source>
        <dbReference type="SAM" id="MobiDB-lite"/>
    </source>
</evidence>
<reference evidence="4" key="2">
    <citation type="submission" date="2015-01" db="EMBL/GenBank/DDBJ databases">
        <title>Evolutionary Origins and Diversification of the Mycorrhizal Mutualists.</title>
        <authorList>
            <consortium name="DOE Joint Genome Institute"/>
            <consortium name="Mycorrhizal Genomics Consortium"/>
            <person name="Kohler A."/>
            <person name="Kuo A."/>
            <person name="Nagy L.G."/>
            <person name="Floudas D."/>
            <person name="Copeland A."/>
            <person name="Barry K.W."/>
            <person name="Cichocki N."/>
            <person name="Veneault-Fourrey C."/>
            <person name="LaButti K."/>
            <person name="Lindquist E.A."/>
            <person name="Lipzen A."/>
            <person name="Lundell T."/>
            <person name="Morin E."/>
            <person name="Murat C."/>
            <person name="Riley R."/>
            <person name="Ohm R."/>
            <person name="Sun H."/>
            <person name="Tunlid A."/>
            <person name="Henrissat B."/>
            <person name="Grigoriev I.V."/>
            <person name="Hibbett D.S."/>
            <person name="Martin F."/>
        </authorList>
    </citation>
    <scope>NUCLEOTIDE SEQUENCE [LARGE SCALE GENOMIC DNA]</scope>
    <source>
        <strain evidence="4">Ve08.2h10</strain>
    </source>
</reference>
<keyword evidence="4" id="KW-1185">Reference proteome</keyword>
<feature type="transmembrane region" description="Helical" evidence="2">
    <location>
        <begin position="83"/>
        <end position="106"/>
    </location>
</feature>
<dbReference type="Proteomes" id="UP000054538">
    <property type="component" value="Unassembled WGS sequence"/>
</dbReference>
<evidence type="ECO:0000313" key="3">
    <source>
        <dbReference type="EMBL" id="KIK93627.1"/>
    </source>
</evidence>
<evidence type="ECO:0000313" key="4">
    <source>
        <dbReference type="Proteomes" id="UP000054538"/>
    </source>
</evidence>
<accession>A0A0D0D9C6</accession>
<sequence>MTQGPDMQENLASYFQRSVTTVRQYADLIEHNYARPALYHIAWRFQMNPITMTFLSIFCSLSALPLLSFIGLSVFAISSIASLAFISAAIALIIVEAILLACLAFTLWSLSIFAIFVTTFIGFAYLLVRLGVLVSSEGRFGVKEWVYETRQHFSRSKSSEANEGSDGSPVLVDHDGPSSKKVKVEGAADP</sequence>
<keyword evidence="2" id="KW-0472">Membrane</keyword>
<feature type="transmembrane region" description="Helical" evidence="2">
    <location>
        <begin position="112"/>
        <end position="134"/>
    </location>
</feature>
<dbReference type="EMBL" id="KN825170">
    <property type="protein sequence ID" value="KIK93627.1"/>
    <property type="molecule type" value="Genomic_DNA"/>
</dbReference>
<protein>
    <submittedName>
        <fullName evidence="3">Uncharacterized protein</fullName>
    </submittedName>
</protein>
<organism evidence="3 4">
    <name type="scientific">Paxillus rubicundulus Ve08.2h10</name>
    <dbReference type="NCBI Taxonomy" id="930991"/>
    <lineage>
        <taxon>Eukaryota</taxon>
        <taxon>Fungi</taxon>
        <taxon>Dikarya</taxon>
        <taxon>Basidiomycota</taxon>
        <taxon>Agaricomycotina</taxon>
        <taxon>Agaricomycetes</taxon>
        <taxon>Agaricomycetidae</taxon>
        <taxon>Boletales</taxon>
        <taxon>Paxilineae</taxon>
        <taxon>Paxillaceae</taxon>
        <taxon>Paxillus</taxon>
    </lineage>
</organism>